<dbReference type="PANTHER" id="PTHR10578">
    <property type="entry name" value="S -2-HYDROXY-ACID OXIDASE-RELATED"/>
    <property type="match status" value="1"/>
</dbReference>
<dbReference type="Pfam" id="PF01070">
    <property type="entry name" value="FMN_dh"/>
    <property type="match status" value="1"/>
</dbReference>
<dbReference type="PROSITE" id="PS51900">
    <property type="entry name" value="CB"/>
    <property type="match status" value="1"/>
</dbReference>
<dbReference type="SUPFAM" id="SSF51395">
    <property type="entry name" value="FMN-linked oxidoreductases"/>
    <property type="match status" value="1"/>
</dbReference>
<evidence type="ECO:0000313" key="16">
    <source>
        <dbReference type="Proteomes" id="UP000466831"/>
    </source>
</evidence>
<dbReference type="PANTHER" id="PTHR10578:SF143">
    <property type="entry name" value="FMN-DEPENDENT ALPHA-HYDROXY ACID DEHYDROGENASE PB1A11.03"/>
    <property type="match status" value="1"/>
</dbReference>
<dbReference type="SUPFAM" id="SSF56349">
    <property type="entry name" value="DNA breaking-rejoining enzymes"/>
    <property type="match status" value="1"/>
</dbReference>
<organism evidence="15 16">
    <name type="scientific">Mycobacterium marseillense</name>
    <dbReference type="NCBI Taxonomy" id="701042"/>
    <lineage>
        <taxon>Bacteria</taxon>
        <taxon>Bacillati</taxon>
        <taxon>Actinomycetota</taxon>
        <taxon>Actinomycetes</taxon>
        <taxon>Mycobacteriales</taxon>
        <taxon>Mycobacteriaceae</taxon>
        <taxon>Mycobacterium</taxon>
        <taxon>Mycobacterium avium complex (MAC)</taxon>
    </lineage>
</organism>
<evidence type="ECO:0000256" key="4">
    <source>
        <dbReference type="ARBA" id="ARBA00022618"/>
    </source>
</evidence>
<keyword evidence="4 11" id="KW-0132">Cell division</keyword>
<keyword evidence="6 11" id="KW-0229">DNA integration</keyword>
<comment type="function">
    <text evidence="11">Site-specific tyrosine recombinase, which acts by catalyzing the cutting and rejoining of the recombining DNA molecules. The XerC-XerD complex is essential to convert dimers of the bacterial chromosome into monomers to permit their segregation at cell division. It also contributes to the segregational stability of plasmids.</text>
</comment>
<dbReference type="Gene3D" id="3.20.20.70">
    <property type="entry name" value="Aldolase class I"/>
    <property type="match status" value="1"/>
</dbReference>
<comment type="cofactor">
    <cofactor evidence="1">
        <name>FMN</name>
        <dbReference type="ChEBI" id="CHEBI:58210"/>
    </cofactor>
</comment>
<keyword evidence="16" id="KW-1185">Reference proteome</keyword>
<name>A0ABM7JBJ0_9MYCO</name>
<dbReference type="Pfam" id="PF00589">
    <property type="entry name" value="Phage_integrase"/>
    <property type="match status" value="1"/>
</dbReference>
<evidence type="ECO:0000259" key="14">
    <source>
        <dbReference type="PROSITE" id="PS51900"/>
    </source>
</evidence>
<evidence type="ECO:0000256" key="5">
    <source>
        <dbReference type="ARBA" id="ARBA00022829"/>
    </source>
</evidence>
<proteinExistence type="inferred from homology"/>
<dbReference type="InterPro" id="IPR011010">
    <property type="entry name" value="DNA_brk_join_enz"/>
</dbReference>
<dbReference type="PROSITE" id="PS51349">
    <property type="entry name" value="FMN_HYDROXY_ACID_DH_2"/>
    <property type="match status" value="1"/>
</dbReference>
<evidence type="ECO:0000259" key="12">
    <source>
        <dbReference type="PROSITE" id="PS51349"/>
    </source>
</evidence>
<dbReference type="Proteomes" id="UP000466831">
    <property type="component" value="Chromosome"/>
</dbReference>
<protein>
    <recommendedName>
        <fullName evidence="11">Tyrosine recombinase XerC</fullName>
    </recommendedName>
</protein>
<evidence type="ECO:0000313" key="15">
    <source>
        <dbReference type="EMBL" id="BBY11256.1"/>
    </source>
</evidence>
<dbReference type="Gene3D" id="1.10.443.10">
    <property type="entry name" value="Intergrase catalytic core"/>
    <property type="match status" value="1"/>
</dbReference>
<dbReference type="InterPro" id="IPR010998">
    <property type="entry name" value="Integrase_recombinase_N"/>
</dbReference>
<reference evidence="15 16" key="1">
    <citation type="journal article" date="2019" name="Emerg. Microbes Infect.">
        <title>Comprehensive subspecies identification of 175 nontuberculous mycobacteria species based on 7547 genomic profiles.</title>
        <authorList>
            <person name="Matsumoto Y."/>
            <person name="Kinjo T."/>
            <person name="Motooka D."/>
            <person name="Nabeya D."/>
            <person name="Jung N."/>
            <person name="Uechi K."/>
            <person name="Horii T."/>
            <person name="Iida T."/>
            <person name="Fujita J."/>
            <person name="Nakamura S."/>
        </authorList>
    </citation>
    <scope>NUCLEOTIDE SEQUENCE [LARGE SCALE GENOMIC DNA]</scope>
    <source>
        <strain evidence="15 16">JCM 17324</strain>
    </source>
</reference>
<evidence type="ECO:0000256" key="2">
    <source>
        <dbReference type="ARBA" id="ARBA00004496"/>
    </source>
</evidence>
<keyword evidence="5 11" id="KW-0159">Chromosome partition</keyword>
<evidence type="ECO:0000256" key="1">
    <source>
        <dbReference type="ARBA" id="ARBA00001917"/>
    </source>
</evidence>
<feature type="active site" evidence="11">
    <location>
        <position position="571"/>
    </location>
</feature>
<comment type="subunit">
    <text evidence="11">Forms a cyclic heterotetrameric complex composed of two molecules of XerC and two molecules of XerD.</text>
</comment>
<dbReference type="InterPro" id="IPR037396">
    <property type="entry name" value="FMN_HAD"/>
</dbReference>
<dbReference type="InterPro" id="IPR004107">
    <property type="entry name" value="Integrase_SAM-like_N"/>
</dbReference>
<evidence type="ECO:0000256" key="11">
    <source>
        <dbReference type="HAMAP-Rule" id="MF_01808"/>
    </source>
</evidence>
<keyword evidence="8 11" id="KW-0238">DNA-binding</keyword>
<dbReference type="InterPro" id="IPR023009">
    <property type="entry name" value="Tyrosine_recombinase_XerC/XerD"/>
</dbReference>
<comment type="subcellular location">
    <subcellularLocation>
        <location evidence="2 11">Cytoplasm</location>
    </subcellularLocation>
</comment>
<feature type="active site" evidence="11">
    <location>
        <position position="547"/>
    </location>
</feature>
<evidence type="ECO:0000256" key="9">
    <source>
        <dbReference type="ARBA" id="ARBA00023172"/>
    </source>
</evidence>
<dbReference type="InterPro" id="IPR044068">
    <property type="entry name" value="CB"/>
</dbReference>
<sequence>MAFGDYQNEIYFKGLGGVAPALPMAFAELEARAERAMSPSVWSYVAGGAGDERTQRANREAFDRWGLIPRMFVGAADRDLSVQMFGLTLPSPVFMAPIGVIGICAQDGHGDLATARAAAKTGVPMVVSTLTADPMEDVAAQFGETPGFFQLYTPKDRDLAASLVQRAEAAGFAGIIVTLDTWIPGWRPRDLSTANFPQLRGLCLSNYTSDPVFRAGLQRPPEEDPQGTVLQWITTFGNPLTWDDLAWLRSLTDLPLILKGICHPEDARRAKDGGVDGIYCSTHGGRQANGGLPALECLPGVVEAADGLPVLFDSGVRSGADVVKALALGATAVGVGRPYAYGLALGGDDGIVHVLRSILAEADLIMAVDVLSHAQRSHPGHASARRLERPGRPCDRGGVQAILEEFDEYLDLQCLRSAHTRRAYLGDLRSLLAFADERDAGLDGLSMPLLRSWLSAAAAAGVARTTLARRTSAVKAFTAWAVRRGLLDADPAARLQVPKAHRTLPSVLRQDQALDAMAAAKSGAQQGHPMALRDRLIVEMLYATGIRVSELCGLDLDDVDTRHRLVRVLGKGNKQRSVPFGTPAAEALDAWLADGRPALVTAESGPALLLGARGRRIDVRQARTVVHQTVAAVDGAPDMGPHGLRHSAATHLLEGGADLRVVQELLGHSSLATTQLYTHVAVSRLRAVHDQAHPRA</sequence>
<accession>A0ABM7JBJ0</accession>
<feature type="active site" evidence="11">
    <location>
        <position position="645"/>
    </location>
</feature>
<dbReference type="InterPro" id="IPR002104">
    <property type="entry name" value="Integrase_catalytic"/>
</dbReference>
<dbReference type="InterPro" id="IPR000262">
    <property type="entry name" value="FMN-dep_DH"/>
</dbReference>
<evidence type="ECO:0000256" key="8">
    <source>
        <dbReference type="ARBA" id="ARBA00023125"/>
    </source>
</evidence>
<dbReference type="Pfam" id="PF02899">
    <property type="entry name" value="Phage_int_SAM_1"/>
    <property type="match status" value="1"/>
</dbReference>
<comment type="similarity">
    <text evidence="11">Belongs to the 'phage' integrase family. XerC subfamily.</text>
</comment>
<evidence type="ECO:0000256" key="7">
    <source>
        <dbReference type="ARBA" id="ARBA00023002"/>
    </source>
</evidence>
<dbReference type="InterPro" id="IPR013785">
    <property type="entry name" value="Aldolase_TIM"/>
</dbReference>
<evidence type="ECO:0000256" key="3">
    <source>
        <dbReference type="ARBA" id="ARBA00022490"/>
    </source>
</evidence>
<dbReference type="InterPro" id="IPR013762">
    <property type="entry name" value="Integrase-like_cat_sf"/>
</dbReference>
<gene>
    <name evidence="11" type="primary">xerC</name>
    <name evidence="15" type="ORF">MMARJ_19960</name>
</gene>
<keyword evidence="7" id="KW-0560">Oxidoreductase</keyword>
<feature type="domain" description="Tyr recombinase" evidence="13">
    <location>
        <begin position="503"/>
        <end position="690"/>
    </location>
</feature>
<dbReference type="EMBL" id="AP022584">
    <property type="protein sequence ID" value="BBY11256.1"/>
    <property type="molecule type" value="Genomic_DNA"/>
</dbReference>
<feature type="active site" evidence="11">
    <location>
        <position position="668"/>
    </location>
</feature>
<dbReference type="CDD" id="cd00798">
    <property type="entry name" value="INT_XerDC_C"/>
    <property type="match status" value="1"/>
</dbReference>
<dbReference type="PROSITE" id="PS51898">
    <property type="entry name" value="TYR_RECOMBINASE"/>
    <property type="match status" value="1"/>
</dbReference>
<dbReference type="HAMAP" id="MF_01808">
    <property type="entry name" value="Recomb_XerC_XerD"/>
    <property type="match status" value="1"/>
</dbReference>
<dbReference type="Gene3D" id="1.10.150.130">
    <property type="match status" value="1"/>
</dbReference>
<feature type="domain" description="Core-binding (CB)" evidence="14">
    <location>
        <begin position="397"/>
        <end position="482"/>
    </location>
</feature>
<feature type="active site" evidence="11">
    <location>
        <position position="642"/>
    </location>
</feature>
<evidence type="ECO:0000256" key="10">
    <source>
        <dbReference type="ARBA" id="ARBA00023306"/>
    </source>
</evidence>
<feature type="domain" description="FMN hydroxy acid dehydrogenase" evidence="12">
    <location>
        <begin position="18"/>
        <end position="387"/>
    </location>
</feature>
<evidence type="ECO:0000256" key="6">
    <source>
        <dbReference type="ARBA" id="ARBA00022908"/>
    </source>
</evidence>
<keyword evidence="9 11" id="KW-0233">DNA recombination</keyword>
<feature type="active site" description="O-(3'-phospho-DNA)-tyrosine intermediate" evidence="11">
    <location>
        <position position="677"/>
    </location>
</feature>
<keyword evidence="3 11" id="KW-0963">Cytoplasm</keyword>
<evidence type="ECO:0000259" key="13">
    <source>
        <dbReference type="PROSITE" id="PS51898"/>
    </source>
</evidence>
<keyword evidence="10 11" id="KW-0131">Cell cycle</keyword>